<feature type="compositionally biased region" description="Basic and acidic residues" evidence="1">
    <location>
        <begin position="179"/>
        <end position="188"/>
    </location>
</feature>
<dbReference type="EMBL" id="BMAT01002732">
    <property type="protein sequence ID" value="GFS12564.1"/>
    <property type="molecule type" value="Genomic_DNA"/>
</dbReference>
<reference evidence="3 4" key="1">
    <citation type="journal article" date="2021" name="Elife">
        <title>Chloroplast acquisition without the gene transfer in kleptoplastic sea slugs, Plakobranchus ocellatus.</title>
        <authorList>
            <person name="Maeda T."/>
            <person name="Takahashi S."/>
            <person name="Yoshida T."/>
            <person name="Shimamura S."/>
            <person name="Takaki Y."/>
            <person name="Nagai Y."/>
            <person name="Toyoda A."/>
            <person name="Suzuki Y."/>
            <person name="Arimoto A."/>
            <person name="Ishii H."/>
            <person name="Satoh N."/>
            <person name="Nishiyama T."/>
            <person name="Hasebe M."/>
            <person name="Maruyama T."/>
            <person name="Minagawa J."/>
            <person name="Obokata J."/>
            <person name="Shigenobu S."/>
        </authorList>
    </citation>
    <scope>NUCLEOTIDE SEQUENCE [LARGE SCALE GENOMIC DNA]</scope>
</reference>
<dbReference type="AlphaFoldDB" id="A0AAV4IS61"/>
<dbReference type="Proteomes" id="UP000762676">
    <property type="component" value="Unassembled WGS sequence"/>
</dbReference>
<protein>
    <submittedName>
        <fullName evidence="3">Dyslexia-associated protein KIAA0319-like protein isoform X2</fullName>
    </submittedName>
</protein>
<organism evidence="3 4">
    <name type="scientific">Elysia marginata</name>
    <dbReference type="NCBI Taxonomy" id="1093978"/>
    <lineage>
        <taxon>Eukaryota</taxon>
        <taxon>Metazoa</taxon>
        <taxon>Spiralia</taxon>
        <taxon>Lophotrochozoa</taxon>
        <taxon>Mollusca</taxon>
        <taxon>Gastropoda</taxon>
        <taxon>Heterobranchia</taxon>
        <taxon>Euthyneura</taxon>
        <taxon>Panpulmonata</taxon>
        <taxon>Sacoglossa</taxon>
        <taxon>Placobranchoidea</taxon>
        <taxon>Plakobranchidae</taxon>
        <taxon>Elysia</taxon>
    </lineage>
</organism>
<gene>
    <name evidence="3" type="ORF">ElyMa_001374000</name>
</gene>
<evidence type="ECO:0000256" key="1">
    <source>
        <dbReference type="SAM" id="MobiDB-lite"/>
    </source>
</evidence>
<evidence type="ECO:0000313" key="4">
    <source>
        <dbReference type="Proteomes" id="UP000762676"/>
    </source>
</evidence>
<keyword evidence="4" id="KW-1185">Reference proteome</keyword>
<proteinExistence type="predicted"/>
<keyword evidence="2" id="KW-0732">Signal</keyword>
<feature type="signal peptide" evidence="2">
    <location>
        <begin position="1"/>
        <end position="32"/>
    </location>
</feature>
<evidence type="ECO:0000256" key="2">
    <source>
        <dbReference type="SAM" id="SignalP"/>
    </source>
</evidence>
<feature type="region of interest" description="Disordered" evidence="1">
    <location>
        <begin position="179"/>
        <end position="223"/>
    </location>
</feature>
<name>A0AAV4IS61_9GAST</name>
<comment type="caution">
    <text evidence="3">The sequence shown here is derived from an EMBL/GenBank/DDBJ whole genome shotgun (WGS) entry which is preliminary data.</text>
</comment>
<sequence length="318" mass="34736">MGHHNLRPGVLDLAFFTAAVVLLVVVVHPATGKPENVCRSLMAALKEPERDVDDAVTAELKRHVFRAHVPKAGSSAGTYWKVKGIDSWLECFSECCYPAPDRPCDVALFTNRKCFHLKCARTPADACKPVPSQLGKHNSTVMVVLHDIPTDDAIDEDESNNGTPGDDWVDGVEVEGKVKDRGKEKIADDERDEDVGNSLFDPQEGIAGRERTDGGGELPATSDWLNRKRAGEACEFGLGECVRNAACVIREGSRSRQGHCRCEDGFRKSRDGSRFCVALEEEDAPVVNDDDSDDSDKVDKVDKEDDDEVTASTIPPGK</sequence>
<evidence type="ECO:0000313" key="3">
    <source>
        <dbReference type="EMBL" id="GFS12564.1"/>
    </source>
</evidence>
<feature type="chain" id="PRO_5043741519" evidence="2">
    <location>
        <begin position="33"/>
        <end position="318"/>
    </location>
</feature>
<accession>A0AAV4IS61</accession>
<feature type="compositionally biased region" description="Acidic residues" evidence="1">
    <location>
        <begin position="281"/>
        <end position="294"/>
    </location>
</feature>
<feature type="region of interest" description="Disordered" evidence="1">
    <location>
        <begin position="281"/>
        <end position="318"/>
    </location>
</feature>